<dbReference type="Proteomes" id="UP000194127">
    <property type="component" value="Unassembled WGS sequence"/>
</dbReference>
<accession>A0A1X6N9E7</accession>
<dbReference type="InterPro" id="IPR044862">
    <property type="entry name" value="Pro_4_hyd_alph_FE2OG_OXY"/>
</dbReference>
<protein>
    <recommendedName>
        <fullName evidence="1">Prolyl 4-hydroxylase alpha subunit Fe(2+) 2OG dioxygenase domain-containing protein</fullName>
    </recommendedName>
</protein>
<keyword evidence="3" id="KW-1185">Reference proteome</keyword>
<name>A0A1X6N9E7_9APHY</name>
<feature type="domain" description="Prolyl 4-hydroxylase alpha subunit Fe(2+) 2OG dioxygenase" evidence="1">
    <location>
        <begin position="106"/>
        <end position="193"/>
    </location>
</feature>
<dbReference type="Gene3D" id="2.60.120.620">
    <property type="entry name" value="q2cbj1_9rhob like domain"/>
    <property type="match status" value="1"/>
</dbReference>
<dbReference type="Pfam" id="PF13640">
    <property type="entry name" value="2OG-FeII_Oxy_3"/>
    <property type="match status" value="1"/>
</dbReference>
<proteinExistence type="predicted"/>
<organism evidence="2 3">
    <name type="scientific">Postia placenta MAD-698-R-SB12</name>
    <dbReference type="NCBI Taxonomy" id="670580"/>
    <lineage>
        <taxon>Eukaryota</taxon>
        <taxon>Fungi</taxon>
        <taxon>Dikarya</taxon>
        <taxon>Basidiomycota</taxon>
        <taxon>Agaricomycotina</taxon>
        <taxon>Agaricomycetes</taxon>
        <taxon>Polyporales</taxon>
        <taxon>Adustoporiaceae</taxon>
        <taxon>Rhodonia</taxon>
    </lineage>
</organism>
<evidence type="ECO:0000259" key="1">
    <source>
        <dbReference type="Pfam" id="PF13640"/>
    </source>
</evidence>
<dbReference type="RefSeq" id="XP_024342073.1">
    <property type="nucleotide sequence ID" value="XM_024484553.1"/>
</dbReference>
<reference evidence="2 3" key="1">
    <citation type="submission" date="2017-04" db="EMBL/GenBank/DDBJ databases">
        <title>Genome Sequence of the Model Brown-Rot Fungus Postia placenta SB12.</title>
        <authorList>
            <consortium name="DOE Joint Genome Institute"/>
            <person name="Gaskell J."/>
            <person name="Kersten P."/>
            <person name="Larrondo L.F."/>
            <person name="Canessa P."/>
            <person name="Martinez D."/>
            <person name="Hibbett D."/>
            <person name="Schmoll M."/>
            <person name="Kubicek C.P."/>
            <person name="Martinez A.T."/>
            <person name="Yadav J."/>
            <person name="Master E."/>
            <person name="Magnuson J.K."/>
            <person name="James T."/>
            <person name="Yaver D."/>
            <person name="Berka R."/>
            <person name="Labutti K."/>
            <person name="Lipzen A."/>
            <person name="Aerts A."/>
            <person name="Barry K."/>
            <person name="Henrissat B."/>
            <person name="Blanchette R."/>
            <person name="Grigoriev I."/>
            <person name="Cullen D."/>
        </authorList>
    </citation>
    <scope>NUCLEOTIDE SEQUENCE [LARGE SCALE GENOMIC DNA]</scope>
    <source>
        <strain evidence="2 3">MAD-698-R-SB12</strain>
    </source>
</reference>
<gene>
    <name evidence="2" type="ORF">POSPLADRAFT_1135170</name>
</gene>
<dbReference type="EMBL" id="KZ110593">
    <property type="protein sequence ID" value="OSX65279.1"/>
    <property type="molecule type" value="Genomic_DNA"/>
</dbReference>
<dbReference type="AlphaFoldDB" id="A0A1X6N9E7"/>
<feature type="non-terminal residue" evidence="2">
    <location>
        <position position="1"/>
    </location>
</feature>
<dbReference type="GeneID" id="36329502"/>
<sequence>GSFAFHHSYPKAPNPTLYLDGLGHIGLPLSIRDAEAIKSKANQAPFGMGERTVVDKSVRDTWELDASQVRFDNPAWDPFLKRVVQEICTTLGVNIAASEPRCELYKLLLYETSSHFLPHVDTEKADGMFATIVVVLPSKFKGGSLHVSHGGLNTFYDCSPKSLTETNVLAWYTDVMHEVKPITSGWRLALSFNLVHTTTSLRPALSGQTELVGRMRHVLLSWKQDLDGDAPLKLIYLLEHKYPQANLRGSALKGRDAQIVALLDLLAKQLDFRLGLANVVCRVSGYADDPGYGRGGWGRGYSSDEDADETDEYVGMGEVEDTSLSIENMVDLEGTLIRKHLDFAFETEGMPEDLDEVLQEGTYDEQEYEGYLGNVCRPVIIICGADRVHRGLVPWSDVRWPEFLFESSLIAHDNMVQGTAGPF</sequence>
<dbReference type="PANTHER" id="PTHR33099:SF7">
    <property type="entry name" value="MYND-TYPE DOMAIN-CONTAINING PROTEIN"/>
    <property type="match status" value="1"/>
</dbReference>
<evidence type="ECO:0000313" key="3">
    <source>
        <dbReference type="Proteomes" id="UP000194127"/>
    </source>
</evidence>
<evidence type="ECO:0000313" key="2">
    <source>
        <dbReference type="EMBL" id="OSX65279.1"/>
    </source>
</evidence>
<dbReference type="OrthoDB" id="124582at2759"/>
<dbReference type="PANTHER" id="PTHR33099">
    <property type="entry name" value="FE2OG DIOXYGENASE DOMAIN-CONTAINING PROTEIN"/>
    <property type="match status" value="1"/>
</dbReference>